<comment type="caution">
    <text evidence="1">The sequence shown here is derived from an EMBL/GenBank/DDBJ whole genome shotgun (WGS) entry which is preliminary data.</text>
</comment>
<evidence type="ECO:0000313" key="1">
    <source>
        <dbReference type="EMBL" id="ODN02481.1"/>
    </source>
</evidence>
<dbReference type="GO" id="GO:0005886">
    <property type="term" value="C:plasma membrane"/>
    <property type="evidence" value="ECO:0007669"/>
    <property type="project" value="TreeGrafter"/>
</dbReference>
<dbReference type="GO" id="GO:0008582">
    <property type="term" value="P:regulation of synaptic assembly at neuromuscular junction"/>
    <property type="evidence" value="ECO:0007669"/>
    <property type="project" value="TreeGrafter"/>
</dbReference>
<dbReference type="GO" id="GO:0005634">
    <property type="term" value="C:nucleus"/>
    <property type="evidence" value="ECO:0007669"/>
    <property type="project" value="TreeGrafter"/>
</dbReference>
<organism evidence="1 2">
    <name type="scientific">Orchesella cincta</name>
    <name type="common">Springtail</name>
    <name type="synonym">Podura cincta</name>
    <dbReference type="NCBI Taxonomy" id="48709"/>
    <lineage>
        <taxon>Eukaryota</taxon>
        <taxon>Metazoa</taxon>
        <taxon>Ecdysozoa</taxon>
        <taxon>Arthropoda</taxon>
        <taxon>Hexapoda</taxon>
        <taxon>Collembola</taxon>
        <taxon>Entomobryomorpha</taxon>
        <taxon>Entomobryoidea</taxon>
        <taxon>Orchesellidae</taxon>
        <taxon>Orchesellinae</taxon>
        <taxon>Orchesella</taxon>
    </lineage>
</organism>
<proteinExistence type="predicted"/>
<dbReference type="OrthoDB" id="7428649at2759"/>
<dbReference type="STRING" id="48709.A0A1D2NB57"/>
<name>A0A1D2NB57_ORCCI</name>
<dbReference type="AlphaFoldDB" id="A0A1D2NB57"/>
<dbReference type="PANTHER" id="PTHR45943:SF1">
    <property type="entry name" value="E3 UBIQUITIN-PROTEIN LIGASE MYCBP2"/>
    <property type="match status" value="1"/>
</dbReference>
<dbReference type="GO" id="GO:0061630">
    <property type="term" value="F:ubiquitin protein ligase activity"/>
    <property type="evidence" value="ECO:0007669"/>
    <property type="project" value="TreeGrafter"/>
</dbReference>
<evidence type="ECO:0000313" key="2">
    <source>
        <dbReference type="Proteomes" id="UP000094527"/>
    </source>
</evidence>
<reference evidence="1 2" key="1">
    <citation type="journal article" date="2016" name="Genome Biol. Evol.">
        <title>Gene Family Evolution Reflects Adaptation to Soil Environmental Stressors in the Genome of the Collembolan Orchesella cincta.</title>
        <authorList>
            <person name="Faddeeva-Vakhrusheva A."/>
            <person name="Derks M.F."/>
            <person name="Anvar S.Y."/>
            <person name="Agamennone V."/>
            <person name="Suring W."/>
            <person name="Smit S."/>
            <person name="van Straalen N.M."/>
            <person name="Roelofs D."/>
        </authorList>
    </citation>
    <scope>NUCLEOTIDE SEQUENCE [LARGE SCALE GENOMIC DNA]</scope>
    <source>
        <tissue evidence="1">Mixed pool</tissue>
    </source>
</reference>
<dbReference type="PANTHER" id="PTHR45943">
    <property type="entry name" value="E3 UBIQUITIN-PROTEIN LIGASE MYCBP2"/>
    <property type="match status" value="1"/>
</dbReference>
<sequence length="171" mass="18970">MPIPLFTGNKLPGFHALFSKVYVVEVEEGPEGSVIIPGKLENRSDLADFQFTKMRKFKATDSAGLRIRSHPSLQSEQIGCLPINGVISFTQEIHNDDGIWVKLDEASVYAYCDNIQAKNFRLEGWCLQYNQHVGKTFLFPVEGPKPIPGIGTLDKGKKNPVSLHVFGSTHA</sequence>
<keyword evidence="2" id="KW-1185">Reference proteome</keyword>
<protein>
    <submittedName>
        <fullName evidence="1">E3 ubiquitin-protein ligase MYCBP2</fullName>
    </submittedName>
</protein>
<dbReference type="Proteomes" id="UP000094527">
    <property type="component" value="Unassembled WGS sequence"/>
</dbReference>
<gene>
    <name evidence="1" type="ORF">Ocin01_04201</name>
</gene>
<accession>A0A1D2NB57</accession>
<dbReference type="GO" id="GO:0007411">
    <property type="term" value="P:axon guidance"/>
    <property type="evidence" value="ECO:0007669"/>
    <property type="project" value="TreeGrafter"/>
</dbReference>
<dbReference type="EMBL" id="LJIJ01000110">
    <property type="protein sequence ID" value="ODN02481.1"/>
    <property type="molecule type" value="Genomic_DNA"/>
</dbReference>